<dbReference type="EMBL" id="CM043799">
    <property type="protein sequence ID" value="KAI4803961.1"/>
    <property type="molecule type" value="Genomic_DNA"/>
</dbReference>
<proteinExistence type="predicted"/>
<accession>A0ACB9VU96</accession>
<gene>
    <name evidence="1" type="ORF">KUCAC02_025606</name>
</gene>
<evidence type="ECO:0000313" key="2">
    <source>
        <dbReference type="Proteomes" id="UP001057452"/>
    </source>
</evidence>
<evidence type="ECO:0000313" key="1">
    <source>
        <dbReference type="EMBL" id="KAI4803961.1"/>
    </source>
</evidence>
<organism evidence="1 2">
    <name type="scientific">Chaenocephalus aceratus</name>
    <name type="common">Blackfin icefish</name>
    <name type="synonym">Chaenichthys aceratus</name>
    <dbReference type="NCBI Taxonomy" id="36190"/>
    <lineage>
        <taxon>Eukaryota</taxon>
        <taxon>Metazoa</taxon>
        <taxon>Chordata</taxon>
        <taxon>Craniata</taxon>
        <taxon>Vertebrata</taxon>
        <taxon>Euteleostomi</taxon>
        <taxon>Actinopterygii</taxon>
        <taxon>Neopterygii</taxon>
        <taxon>Teleostei</taxon>
        <taxon>Neoteleostei</taxon>
        <taxon>Acanthomorphata</taxon>
        <taxon>Eupercaria</taxon>
        <taxon>Perciformes</taxon>
        <taxon>Notothenioidei</taxon>
        <taxon>Channichthyidae</taxon>
        <taxon>Chaenocephalus</taxon>
    </lineage>
</organism>
<protein>
    <submittedName>
        <fullName evidence="1">Uncharacterized protein</fullName>
    </submittedName>
</protein>
<sequence>MRGCHGVCVATSSFRQLAGPSSRFSLPSLPAWHFSGGSSTEIPPLRSLGHSRSQPPAGQSGVAGGWGDALPPSLSQDTATNPAHNHIPPAADQSPQQPGGE</sequence>
<comment type="caution">
    <text evidence="1">The sequence shown here is derived from an EMBL/GenBank/DDBJ whole genome shotgun (WGS) entry which is preliminary data.</text>
</comment>
<name>A0ACB9VU96_CHAAC</name>
<reference evidence="1" key="1">
    <citation type="submission" date="2022-05" db="EMBL/GenBank/DDBJ databases">
        <title>Chromosome-level genome of Chaenocephalus aceratus.</title>
        <authorList>
            <person name="Park H."/>
        </authorList>
    </citation>
    <scope>NUCLEOTIDE SEQUENCE</scope>
    <source>
        <strain evidence="1">KU_202001</strain>
    </source>
</reference>
<keyword evidence="2" id="KW-1185">Reference proteome</keyword>
<dbReference type="Proteomes" id="UP001057452">
    <property type="component" value="Chromosome 15"/>
</dbReference>